<keyword evidence="5 6" id="KW-0472">Membrane</keyword>
<dbReference type="Pfam" id="PF04241">
    <property type="entry name" value="DUF423"/>
    <property type="match status" value="1"/>
</dbReference>
<dbReference type="PANTHER" id="PTHR43461:SF1">
    <property type="entry name" value="TRANSMEMBRANE PROTEIN 256"/>
    <property type="match status" value="1"/>
</dbReference>
<evidence type="ECO:0000313" key="7">
    <source>
        <dbReference type="EMBL" id="CAC5413263.1"/>
    </source>
</evidence>
<keyword evidence="8" id="KW-1185">Reference proteome</keyword>
<evidence type="ECO:0000313" key="8">
    <source>
        <dbReference type="Proteomes" id="UP000507470"/>
    </source>
</evidence>
<keyword evidence="3 6" id="KW-0812">Transmembrane</keyword>
<comment type="subcellular location">
    <subcellularLocation>
        <location evidence="1">Membrane</location>
        <topology evidence="1">Multi-pass membrane protein</topology>
    </subcellularLocation>
</comment>
<comment type="similarity">
    <text evidence="2">Belongs to the TMEM256 family.</text>
</comment>
<feature type="transmembrane region" description="Helical" evidence="6">
    <location>
        <begin position="138"/>
        <end position="154"/>
    </location>
</feature>
<name>A0A6J8DZV7_MYTCO</name>
<protein>
    <submittedName>
        <fullName evidence="7">Transmembrane protein 256 homolog</fullName>
    </submittedName>
</protein>
<evidence type="ECO:0000256" key="4">
    <source>
        <dbReference type="ARBA" id="ARBA00022989"/>
    </source>
</evidence>
<feature type="transmembrane region" description="Helical" evidence="6">
    <location>
        <begin position="107"/>
        <end position="126"/>
    </location>
</feature>
<dbReference type="OrthoDB" id="269173at2759"/>
<proteinExistence type="inferred from homology"/>
<reference evidence="7 8" key="1">
    <citation type="submission" date="2020-06" db="EMBL/GenBank/DDBJ databases">
        <authorList>
            <person name="Li R."/>
            <person name="Bekaert M."/>
        </authorList>
    </citation>
    <scope>NUCLEOTIDE SEQUENCE [LARGE SCALE GENOMIC DNA]</scope>
    <source>
        <strain evidence="8">wild</strain>
    </source>
</reference>
<evidence type="ECO:0000256" key="3">
    <source>
        <dbReference type="ARBA" id="ARBA00022692"/>
    </source>
</evidence>
<dbReference type="InterPro" id="IPR006696">
    <property type="entry name" value="DUF423"/>
</dbReference>
<evidence type="ECO:0000256" key="6">
    <source>
        <dbReference type="SAM" id="Phobius"/>
    </source>
</evidence>
<dbReference type="GO" id="GO:0016020">
    <property type="term" value="C:membrane"/>
    <property type="evidence" value="ECO:0007669"/>
    <property type="project" value="UniProtKB-SubCell"/>
</dbReference>
<gene>
    <name evidence="7" type="ORF">MCOR_46167</name>
</gene>
<evidence type="ECO:0000256" key="2">
    <source>
        <dbReference type="ARBA" id="ARBA00006208"/>
    </source>
</evidence>
<organism evidence="7 8">
    <name type="scientific">Mytilus coruscus</name>
    <name type="common">Sea mussel</name>
    <dbReference type="NCBI Taxonomy" id="42192"/>
    <lineage>
        <taxon>Eukaryota</taxon>
        <taxon>Metazoa</taxon>
        <taxon>Spiralia</taxon>
        <taxon>Lophotrochozoa</taxon>
        <taxon>Mollusca</taxon>
        <taxon>Bivalvia</taxon>
        <taxon>Autobranchia</taxon>
        <taxon>Pteriomorphia</taxon>
        <taxon>Mytilida</taxon>
        <taxon>Mytiloidea</taxon>
        <taxon>Mytilidae</taxon>
        <taxon>Mytilinae</taxon>
        <taxon>Mytilus</taxon>
    </lineage>
</organism>
<evidence type="ECO:0000256" key="5">
    <source>
        <dbReference type="ARBA" id="ARBA00023136"/>
    </source>
</evidence>
<dbReference type="Proteomes" id="UP000507470">
    <property type="component" value="Unassembled WGS sequence"/>
</dbReference>
<dbReference type="PANTHER" id="PTHR43461">
    <property type="entry name" value="TRANSMEMBRANE PROTEIN 256"/>
    <property type="match status" value="1"/>
</dbReference>
<dbReference type="AlphaFoldDB" id="A0A6J8DZV7"/>
<feature type="transmembrane region" description="Helical" evidence="6">
    <location>
        <begin position="46"/>
        <end position="66"/>
    </location>
</feature>
<evidence type="ECO:0000256" key="1">
    <source>
        <dbReference type="ARBA" id="ARBA00004141"/>
    </source>
</evidence>
<keyword evidence="4 6" id="KW-1133">Transmembrane helix</keyword>
<dbReference type="EMBL" id="CACVKT020008128">
    <property type="protein sequence ID" value="CAC5413263.1"/>
    <property type="molecule type" value="Genomic_DNA"/>
</dbReference>
<accession>A0A6J8DZV7</accession>
<sequence length="155" mass="16939">MSNIIGGVIDFYNGLPSLLPERIVEIPVERIVIKESTMIIGQSRHFVRLAGLSGAVAVAMSAYGAHGFKDDESKEMAQRKKIFDSGNHMHLIHSLALLGSPLTRRPVLVGSLLTLGILVFSGSCYYNAMTGDKRVRMITPYGGMAFILAWLAMML</sequence>